<dbReference type="OrthoDB" id="9786526at2"/>
<dbReference type="AlphaFoldDB" id="A0A418YHU0"/>
<keyword evidence="4" id="KW-0804">Transcription</keyword>
<dbReference type="InterPro" id="IPR005119">
    <property type="entry name" value="LysR_subst-bd"/>
</dbReference>
<dbReference type="GO" id="GO:0006351">
    <property type="term" value="P:DNA-templated transcription"/>
    <property type="evidence" value="ECO:0007669"/>
    <property type="project" value="TreeGrafter"/>
</dbReference>
<dbReference type="Gene3D" id="3.40.190.290">
    <property type="match status" value="1"/>
</dbReference>
<dbReference type="Proteomes" id="UP000283255">
    <property type="component" value="Unassembled WGS sequence"/>
</dbReference>
<sequence length="297" mass="32945">MSRWQGVSEFVAVVQSHSFTGAANKLGTSVVQISRRVSALETRLGVKLLHRTTRKVSLTTAGEIYFNQCQLLVEGLEMAELAVTQMQLTPSGKLKITAPMTYGEKFIAPVILDFLAAYPQIDIELILTNQTLDLIDNNIDIAIRLGHLTDSSLKARKLATRQLYVCASPAYLERSGEPHTLSELSQHSCLVGSVDFWRFREQDKGKSLKVSGRIKCNSGLALLEAASKGVGLVQLPDYYVRRGLDEGSLVEVLQAYRDQPEGIWALFPPTKRTSVKVRLLLDFLVERLAEPSMLLDV</sequence>
<dbReference type="FunFam" id="1.10.10.10:FF:000001">
    <property type="entry name" value="LysR family transcriptional regulator"/>
    <property type="match status" value="1"/>
</dbReference>
<dbReference type="InterPro" id="IPR058163">
    <property type="entry name" value="LysR-type_TF_proteobact-type"/>
</dbReference>
<dbReference type="Pfam" id="PF03466">
    <property type="entry name" value="LysR_substrate"/>
    <property type="match status" value="1"/>
</dbReference>
<dbReference type="InterPro" id="IPR036388">
    <property type="entry name" value="WH-like_DNA-bd_sf"/>
</dbReference>
<dbReference type="InterPro" id="IPR036390">
    <property type="entry name" value="WH_DNA-bd_sf"/>
</dbReference>
<dbReference type="InterPro" id="IPR000847">
    <property type="entry name" value="LysR_HTH_N"/>
</dbReference>
<reference evidence="6 7" key="1">
    <citation type="submission" date="2018-09" db="EMBL/GenBank/DDBJ databases">
        <authorList>
            <person name="Wang F."/>
        </authorList>
    </citation>
    <scope>NUCLEOTIDE SEQUENCE [LARGE SCALE GENOMIC DNA]</scope>
    <source>
        <strain evidence="6 7">PLHSC7-2</strain>
    </source>
</reference>
<organism evidence="6 7">
    <name type="scientific">Motilimonas pumila</name>
    <dbReference type="NCBI Taxonomy" id="2303987"/>
    <lineage>
        <taxon>Bacteria</taxon>
        <taxon>Pseudomonadati</taxon>
        <taxon>Pseudomonadota</taxon>
        <taxon>Gammaproteobacteria</taxon>
        <taxon>Alteromonadales</taxon>
        <taxon>Alteromonadales genera incertae sedis</taxon>
        <taxon>Motilimonas</taxon>
    </lineage>
</organism>
<proteinExistence type="inferred from homology"/>
<evidence type="ECO:0000259" key="5">
    <source>
        <dbReference type="PROSITE" id="PS50931"/>
    </source>
</evidence>
<dbReference type="SUPFAM" id="SSF53850">
    <property type="entry name" value="Periplasmic binding protein-like II"/>
    <property type="match status" value="1"/>
</dbReference>
<dbReference type="SUPFAM" id="SSF46785">
    <property type="entry name" value="Winged helix' DNA-binding domain"/>
    <property type="match status" value="1"/>
</dbReference>
<dbReference type="Pfam" id="PF00126">
    <property type="entry name" value="HTH_1"/>
    <property type="match status" value="1"/>
</dbReference>
<evidence type="ECO:0000313" key="6">
    <source>
        <dbReference type="EMBL" id="RJG49896.1"/>
    </source>
</evidence>
<evidence type="ECO:0000256" key="1">
    <source>
        <dbReference type="ARBA" id="ARBA00009437"/>
    </source>
</evidence>
<reference evidence="6 7" key="2">
    <citation type="submission" date="2019-01" db="EMBL/GenBank/DDBJ databases">
        <title>Motilimonas pumilus sp. nov., isolated from the gut of sea cucumber (Apostichopus japonicus).</title>
        <authorList>
            <person name="Wang F.-Q."/>
            <person name="Ren L.-H."/>
            <person name="Lin Y.-W."/>
            <person name="Sun G.-H."/>
            <person name="Du Z.-J."/>
            <person name="Zhao J.-X."/>
            <person name="Liu X.-J."/>
            <person name="Liu L.-J."/>
        </authorList>
    </citation>
    <scope>NUCLEOTIDE SEQUENCE [LARGE SCALE GENOMIC DNA]</scope>
    <source>
        <strain evidence="6 7">PLHSC7-2</strain>
    </source>
</reference>
<comment type="similarity">
    <text evidence="1">Belongs to the LysR transcriptional regulatory family.</text>
</comment>
<comment type="caution">
    <text evidence="6">The sequence shown here is derived from an EMBL/GenBank/DDBJ whole genome shotgun (WGS) entry which is preliminary data.</text>
</comment>
<dbReference type="EMBL" id="QZCH01000003">
    <property type="protein sequence ID" value="RJG49896.1"/>
    <property type="molecule type" value="Genomic_DNA"/>
</dbReference>
<dbReference type="GO" id="GO:0003700">
    <property type="term" value="F:DNA-binding transcription factor activity"/>
    <property type="evidence" value="ECO:0007669"/>
    <property type="project" value="InterPro"/>
</dbReference>
<keyword evidence="3" id="KW-0238">DNA-binding</keyword>
<dbReference type="Gene3D" id="1.10.10.10">
    <property type="entry name" value="Winged helix-like DNA-binding domain superfamily/Winged helix DNA-binding domain"/>
    <property type="match status" value="1"/>
</dbReference>
<dbReference type="GO" id="GO:0043565">
    <property type="term" value="F:sequence-specific DNA binding"/>
    <property type="evidence" value="ECO:0007669"/>
    <property type="project" value="TreeGrafter"/>
</dbReference>
<dbReference type="PANTHER" id="PTHR30537:SF10">
    <property type="entry name" value="TRANSCRIPTIONAL REGULATOR-RELATED"/>
    <property type="match status" value="1"/>
</dbReference>
<protein>
    <submittedName>
        <fullName evidence="6">LysR family transcriptional regulator</fullName>
    </submittedName>
</protein>
<dbReference type="PANTHER" id="PTHR30537">
    <property type="entry name" value="HTH-TYPE TRANSCRIPTIONAL REGULATOR"/>
    <property type="match status" value="1"/>
</dbReference>
<accession>A0A418YHU0</accession>
<evidence type="ECO:0000256" key="2">
    <source>
        <dbReference type="ARBA" id="ARBA00023015"/>
    </source>
</evidence>
<dbReference type="RefSeq" id="WP_119909542.1">
    <property type="nucleotide sequence ID" value="NZ_QZCH01000003.1"/>
</dbReference>
<feature type="domain" description="HTH lysR-type" evidence="5">
    <location>
        <begin position="10"/>
        <end position="59"/>
    </location>
</feature>
<dbReference type="PROSITE" id="PS50931">
    <property type="entry name" value="HTH_LYSR"/>
    <property type="match status" value="1"/>
</dbReference>
<name>A0A418YHU0_9GAMM</name>
<gene>
    <name evidence="6" type="ORF">D1Z90_04425</name>
</gene>
<evidence type="ECO:0000313" key="7">
    <source>
        <dbReference type="Proteomes" id="UP000283255"/>
    </source>
</evidence>
<evidence type="ECO:0000256" key="3">
    <source>
        <dbReference type="ARBA" id="ARBA00023125"/>
    </source>
</evidence>
<dbReference type="FunFam" id="3.40.190.290:FF:000001">
    <property type="entry name" value="Transcriptional regulator, LysR family"/>
    <property type="match status" value="1"/>
</dbReference>
<keyword evidence="2" id="KW-0805">Transcription regulation</keyword>
<keyword evidence="7" id="KW-1185">Reference proteome</keyword>
<evidence type="ECO:0000256" key="4">
    <source>
        <dbReference type="ARBA" id="ARBA00023163"/>
    </source>
</evidence>